<keyword evidence="1" id="KW-1185">Reference proteome</keyword>
<name>A0A0M3HIG1_ASCLU</name>
<accession>A0A0M3HIG1</accession>
<protein>
    <submittedName>
        <fullName evidence="2">Uncharacterized protein</fullName>
    </submittedName>
</protein>
<organism evidence="1 2">
    <name type="scientific">Ascaris lumbricoides</name>
    <name type="common">Giant roundworm</name>
    <dbReference type="NCBI Taxonomy" id="6252"/>
    <lineage>
        <taxon>Eukaryota</taxon>
        <taxon>Metazoa</taxon>
        <taxon>Ecdysozoa</taxon>
        <taxon>Nematoda</taxon>
        <taxon>Chromadorea</taxon>
        <taxon>Rhabditida</taxon>
        <taxon>Spirurina</taxon>
        <taxon>Ascaridomorpha</taxon>
        <taxon>Ascaridoidea</taxon>
        <taxon>Ascarididae</taxon>
        <taxon>Ascaris</taxon>
    </lineage>
</organism>
<dbReference type="WBParaSite" id="ALUE_0000130601-mRNA-1">
    <property type="protein sequence ID" value="ALUE_0000130601-mRNA-1"/>
    <property type="gene ID" value="ALUE_0000130601"/>
</dbReference>
<evidence type="ECO:0000313" key="2">
    <source>
        <dbReference type="WBParaSite" id="ALUE_0000130601-mRNA-1"/>
    </source>
</evidence>
<evidence type="ECO:0000313" key="1">
    <source>
        <dbReference type="Proteomes" id="UP000036681"/>
    </source>
</evidence>
<reference evidence="2" key="1">
    <citation type="submission" date="2017-02" db="UniProtKB">
        <authorList>
            <consortium name="WormBaseParasite"/>
        </authorList>
    </citation>
    <scope>IDENTIFICATION</scope>
</reference>
<dbReference type="AlphaFoldDB" id="A0A0M3HIG1"/>
<proteinExistence type="predicted"/>
<dbReference type="Proteomes" id="UP000036681">
    <property type="component" value="Unplaced"/>
</dbReference>
<sequence length="83" mass="9159">MGRVLQDVSSRRSSKLHQSKLQHSTAVVNVAGCSFATRALLVALVVRHCLDDETSLCQIFEKTLRTVAAGGYTLNPPSTRWHH</sequence>